<accession>A0A498L643</accession>
<feature type="compositionally biased region" description="Polar residues" evidence="3">
    <location>
        <begin position="1"/>
        <end position="12"/>
    </location>
</feature>
<sequence>MAAKTVSPTATTMRFGRDPPRRSPVRVSVRSGPSVGSAMHLDVHRRAKYGFTCSSAGETVHSTTNERLCLRRRSGDMSVIAEFTIAADAFALGRLIADQPALQIELERVVPIAKRVMPYVRGHGDDLDGIEGRLAADPSVESVQTLDRAVDSARFRVEWAAPVEEFAAGLAAANASVLRVTGEAEWGVRVRFEDHVGLGEFTAFCHDNDIDYTLERVATAETPGTGNPFGLTDVQYETLVEATQRGYFDIPRSVTLAAIAADLGVSEQAVSERLRRGIATVLERILLDSPR</sequence>
<gene>
    <name evidence="6" type="ORF">EAF64_06220</name>
</gene>
<evidence type="ECO:0000313" key="7">
    <source>
        <dbReference type="Proteomes" id="UP000289691"/>
    </source>
</evidence>
<name>A0A498L643_9EURY</name>
<dbReference type="EMBL" id="RDFA01000002">
    <property type="protein sequence ID" value="RXK50155.1"/>
    <property type="molecule type" value="Genomic_DNA"/>
</dbReference>
<comment type="caution">
    <text evidence="6">The sequence shown here is derived from an EMBL/GenBank/DDBJ whole genome shotgun (WGS) entry which is preliminary data.</text>
</comment>
<reference evidence="6 7" key="1">
    <citation type="submission" date="2019-01" db="EMBL/GenBank/DDBJ databases">
        <title>Halorientalis sp. F13-25 a new haloarchaeum isolated from hypersaline water.</title>
        <authorList>
            <person name="Ana D.-V."/>
            <person name="Cristina S.-P."/>
            <person name="Antonio V."/>
        </authorList>
    </citation>
    <scope>NUCLEOTIDE SEQUENCE [LARGE SCALE GENOMIC DNA]</scope>
    <source>
        <strain evidence="6 7">F13-25</strain>
    </source>
</reference>
<dbReference type="PANTHER" id="PTHR34236:SF1">
    <property type="entry name" value="DIMETHYL SULFOXIDE REDUCTASE TRANSCRIPTIONAL ACTIVATOR"/>
    <property type="match status" value="1"/>
</dbReference>
<evidence type="ECO:0000256" key="2">
    <source>
        <dbReference type="ARBA" id="ARBA00023163"/>
    </source>
</evidence>
<evidence type="ECO:0000259" key="4">
    <source>
        <dbReference type="Pfam" id="PF04967"/>
    </source>
</evidence>
<dbReference type="InterPro" id="IPR007050">
    <property type="entry name" value="HTH_bacterioopsin"/>
</dbReference>
<dbReference type="Pfam" id="PF15915">
    <property type="entry name" value="BAT"/>
    <property type="match status" value="1"/>
</dbReference>
<keyword evidence="7" id="KW-1185">Reference proteome</keyword>
<evidence type="ECO:0000256" key="1">
    <source>
        <dbReference type="ARBA" id="ARBA00023015"/>
    </source>
</evidence>
<keyword evidence="2" id="KW-0804">Transcription</keyword>
<dbReference type="Pfam" id="PF04967">
    <property type="entry name" value="HTH_10"/>
    <property type="match status" value="1"/>
</dbReference>
<protein>
    <submittedName>
        <fullName evidence="6">Bacterio-opsin activator</fullName>
    </submittedName>
</protein>
<dbReference type="PANTHER" id="PTHR34236">
    <property type="entry name" value="DIMETHYL SULFOXIDE REDUCTASE TRANSCRIPTIONAL ACTIVATOR"/>
    <property type="match status" value="1"/>
</dbReference>
<dbReference type="InterPro" id="IPR031803">
    <property type="entry name" value="BAT_GAF/HTH-assoc"/>
</dbReference>
<evidence type="ECO:0000259" key="5">
    <source>
        <dbReference type="Pfam" id="PF15915"/>
    </source>
</evidence>
<feature type="domain" description="Bacterioopsin transcriptional activator GAF and HTH associated" evidence="5">
    <location>
        <begin position="81"/>
        <end position="221"/>
    </location>
</feature>
<dbReference type="Proteomes" id="UP000289691">
    <property type="component" value="Unassembled WGS sequence"/>
</dbReference>
<evidence type="ECO:0000256" key="3">
    <source>
        <dbReference type="SAM" id="MobiDB-lite"/>
    </source>
</evidence>
<organism evidence="6 7">
    <name type="scientific">Halorientalis pallida</name>
    <dbReference type="NCBI Taxonomy" id="2479928"/>
    <lineage>
        <taxon>Archaea</taxon>
        <taxon>Methanobacteriati</taxon>
        <taxon>Methanobacteriota</taxon>
        <taxon>Stenosarchaea group</taxon>
        <taxon>Halobacteria</taxon>
        <taxon>Halobacteriales</taxon>
        <taxon>Haloarculaceae</taxon>
        <taxon>Halorientalis</taxon>
    </lineage>
</organism>
<dbReference type="AlphaFoldDB" id="A0A498L643"/>
<feature type="domain" description="HTH bat-type" evidence="4">
    <location>
        <begin position="231"/>
        <end position="282"/>
    </location>
</feature>
<feature type="region of interest" description="Disordered" evidence="3">
    <location>
        <begin position="1"/>
        <end position="33"/>
    </location>
</feature>
<keyword evidence="1" id="KW-0805">Transcription regulation</keyword>
<proteinExistence type="predicted"/>
<evidence type="ECO:0000313" key="6">
    <source>
        <dbReference type="EMBL" id="RXK50155.1"/>
    </source>
</evidence>